<proteinExistence type="inferred from homology"/>
<dbReference type="EC" id="2.5.1.19" evidence="7"/>
<keyword evidence="10" id="KW-1185">Reference proteome</keyword>
<evidence type="ECO:0000313" key="9">
    <source>
        <dbReference type="EMBL" id="AWR97642.1"/>
    </source>
</evidence>
<feature type="binding site" evidence="7">
    <location>
        <position position="374"/>
    </location>
    <ligand>
        <name>phosphoenolpyruvate</name>
        <dbReference type="ChEBI" id="CHEBI:58702"/>
    </ligand>
</feature>
<evidence type="ECO:0000256" key="5">
    <source>
        <dbReference type="ARBA" id="ARBA00023141"/>
    </source>
</evidence>
<dbReference type="RefSeq" id="WP_110380532.1">
    <property type="nucleotide sequence ID" value="NZ_CP029288.2"/>
</dbReference>
<dbReference type="SUPFAM" id="SSF55205">
    <property type="entry name" value="EPT/RTPC-like"/>
    <property type="match status" value="1"/>
</dbReference>
<feature type="binding site" evidence="7">
    <location>
        <position position="21"/>
    </location>
    <ligand>
        <name>3-phosphoshikimate</name>
        <dbReference type="ChEBI" id="CHEBI:145989"/>
    </ligand>
</feature>
<dbReference type="PROSITE" id="PS00885">
    <property type="entry name" value="EPSP_SYNTHASE_2"/>
    <property type="match status" value="1"/>
</dbReference>
<name>A0A2U9INQ8_9CREN</name>
<feature type="active site" description="Proton acceptor" evidence="7">
    <location>
        <position position="278"/>
    </location>
</feature>
<evidence type="ECO:0000256" key="7">
    <source>
        <dbReference type="HAMAP-Rule" id="MF_00210"/>
    </source>
</evidence>
<evidence type="ECO:0000256" key="1">
    <source>
        <dbReference type="ARBA" id="ARBA00004811"/>
    </source>
</evidence>
<keyword evidence="7" id="KW-0963">Cytoplasm</keyword>
<dbReference type="HAMAP" id="MF_00210">
    <property type="entry name" value="EPSP_synth"/>
    <property type="match status" value="1"/>
</dbReference>
<feature type="binding site" evidence="7">
    <location>
        <position position="25"/>
    </location>
    <ligand>
        <name>3-phosphoshikimate</name>
        <dbReference type="ChEBI" id="CHEBI:145989"/>
    </ligand>
</feature>
<dbReference type="EMBL" id="CP029288">
    <property type="protein sequence ID" value="AWR97642.1"/>
    <property type="molecule type" value="Genomic_DNA"/>
</dbReference>
<feature type="binding site" evidence="7">
    <location>
        <position position="136"/>
    </location>
    <ligand>
        <name>3-phosphoshikimate</name>
        <dbReference type="ChEBI" id="CHEBI:145989"/>
    </ligand>
</feature>
<evidence type="ECO:0000256" key="4">
    <source>
        <dbReference type="ARBA" id="ARBA00022679"/>
    </source>
</evidence>
<feature type="binding site" evidence="7">
    <location>
        <position position="305"/>
    </location>
    <ligand>
        <name>3-phosphoshikimate</name>
        <dbReference type="ChEBI" id="CHEBI:145989"/>
    </ligand>
</feature>
<dbReference type="Proteomes" id="UP000248410">
    <property type="component" value="Chromosome"/>
</dbReference>
<dbReference type="KEGG" id="asul:DFR86_08835"/>
<evidence type="ECO:0000256" key="6">
    <source>
        <dbReference type="ARBA" id="ARBA00044633"/>
    </source>
</evidence>
<evidence type="ECO:0000259" key="8">
    <source>
        <dbReference type="Pfam" id="PF00275"/>
    </source>
</evidence>
<feature type="binding site" evidence="7">
    <location>
        <position position="163"/>
    </location>
    <ligand>
        <name>3-phosphoshikimate</name>
        <dbReference type="ChEBI" id="CHEBI:145989"/>
    </ligand>
</feature>
<feature type="binding site" evidence="7">
    <location>
        <position position="137"/>
    </location>
    <ligand>
        <name>3-phosphoshikimate</name>
        <dbReference type="ChEBI" id="CHEBI:145989"/>
    </ligand>
</feature>
<feature type="binding site" evidence="7">
    <location>
        <position position="20"/>
    </location>
    <ligand>
        <name>3-phosphoshikimate</name>
        <dbReference type="ChEBI" id="CHEBI:145989"/>
    </ligand>
</feature>
<comment type="similarity">
    <text evidence="2 7">Belongs to the EPSP synthase family.</text>
</comment>
<keyword evidence="4 7" id="KW-0808">Transferase</keyword>
<dbReference type="GO" id="GO:0009423">
    <property type="term" value="P:chorismate biosynthetic process"/>
    <property type="evidence" value="ECO:0007669"/>
    <property type="project" value="UniProtKB-UniRule"/>
</dbReference>
<dbReference type="Gene3D" id="3.65.10.10">
    <property type="entry name" value="Enolpyruvate transferase domain"/>
    <property type="match status" value="2"/>
</dbReference>
<accession>A0A2U9INQ8</accession>
<comment type="pathway">
    <text evidence="1">Metabolic intermediate biosynthesis; chorismate biosynthesis; chorismate from D-erythrose 4-phosphate and phosphoenolpyruvate: step 6/7.</text>
</comment>
<protein>
    <recommendedName>
        <fullName evidence="7">3-phosphoshikimate 1-carboxyvinyltransferase</fullName>
        <ecNumber evidence="7">2.5.1.19</ecNumber>
    </recommendedName>
    <alternativeName>
        <fullName evidence="7">5-enolpyruvylshikimate-3-phosphate synthase</fullName>
        <shortName evidence="7">EPSP synthase</shortName>
        <shortName evidence="7">EPSPS</shortName>
    </alternativeName>
</protein>
<feature type="binding site" evidence="7">
    <location>
        <position position="97"/>
    </location>
    <ligand>
        <name>phosphoenolpyruvate</name>
        <dbReference type="ChEBI" id="CHEBI:58702"/>
    </ligand>
</feature>
<keyword evidence="3 7" id="KW-0028">Amino-acid biosynthesis</keyword>
<comment type="caution">
    <text evidence="7">Lacks conserved residue(s) required for the propagation of feature annotation.</text>
</comment>
<dbReference type="InterPro" id="IPR006264">
    <property type="entry name" value="EPSP_synthase"/>
</dbReference>
<evidence type="ECO:0000256" key="3">
    <source>
        <dbReference type="ARBA" id="ARBA00022605"/>
    </source>
</evidence>
<evidence type="ECO:0000313" key="10">
    <source>
        <dbReference type="Proteomes" id="UP000248410"/>
    </source>
</evidence>
<feature type="binding site" evidence="7">
    <location>
        <position position="138"/>
    </location>
    <ligand>
        <name>3-phosphoshikimate</name>
        <dbReference type="ChEBI" id="CHEBI:145989"/>
    </ligand>
</feature>
<dbReference type="InterPro" id="IPR001986">
    <property type="entry name" value="Enolpyruvate_Tfrase_dom"/>
</dbReference>
<organism evidence="9 10">
    <name type="scientific">Acidianus sulfidivorans JP7</name>
    <dbReference type="NCBI Taxonomy" id="619593"/>
    <lineage>
        <taxon>Archaea</taxon>
        <taxon>Thermoproteota</taxon>
        <taxon>Thermoprotei</taxon>
        <taxon>Sulfolobales</taxon>
        <taxon>Sulfolobaceae</taxon>
        <taxon>Acidianus</taxon>
    </lineage>
</organism>
<dbReference type="OrthoDB" id="43788at2157"/>
<dbReference type="PANTHER" id="PTHR21090">
    <property type="entry name" value="AROM/DEHYDROQUINATE SYNTHASE"/>
    <property type="match status" value="1"/>
</dbReference>
<comment type="subcellular location">
    <subcellularLocation>
        <location evidence="7">Cytoplasm</location>
    </subcellularLocation>
</comment>
<dbReference type="PIRSF" id="PIRSF000505">
    <property type="entry name" value="EPSPS"/>
    <property type="match status" value="1"/>
</dbReference>
<dbReference type="GO" id="GO:0003866">
    <property type="term" value="F:3-phosphoshikimate 1-carboxyvinyltransferase activity"/>
    <property type="evidence" value="ECO:0007669"/>
    <property type="project" value="UniProtKB-UniRule"/>
</dbReference>
<feature type="binding site" evidence="7">
    <location>
        <position position="138"/>
    </location>
    <ligand>
        <name>phosphoenolpyruvate</name>
        <dbReference type="ChEBI" id="CHEBI:58702"/>
    </ligand>
</feature>
<dbReference type="Pfam" id="PF00275">
    <property type="entry name" value="EPSP_synthase"/>
    <property type="match status" value="1"/>
</dbReference>
<dbReference type="GO" id="GO:0005737">
    <property type="term" value="C:cytoplasm"/>
    <property type="evidence" value="ECO:0007669"/>
    <property type="project" value="UniProtKB-SubCell"/>
</dbReference>
<dbReference type="GeneID" id="36838070"/>
<comment type="subunit">
    <text evidence="7">Monomer.</text>
</comment>
<dbReference type="GO" id="GO:0008652">
    <property type="term" value="P:amino acid biosynthetic process"/>
    <property type="evidence" value="ECO:0007669"/>
    <property type="project" value="UniProtKB-KW"/>
</dbReference>
<dbReference type="GO" id="GO:0009073">
    <property type="term" value="P:aromatic amino acid family biosynthetic process"/>
    <property type="evidence" value="ECO:0007669"/>
    <property type="project" value="UniProtKB-KW"/>
</dbReference>
<comment type="catalytic activity">
    <reaction evidence="6">
        <text>3-phosphoshikimate + phosphoenolpyruvate = 5-O-(1-carboxyvinyl)-3-phosphoshikimate + phosphate</text>
        <dbReference type="Rhea" id="RHEA:21256"/>
        <dbReference type="ChEBI" id="CHEBI:43474"/>
        <dbReference type="ChEBI" id="CHEBI:57701"/>
        <dbReference type="ChEBI" id="CHEBI:58702"/>
        <dbReference type="ChEBI" id="CHEBI:145989"/>
        <dbReference type="EC" id="2.5.1.19"/>
    </reaction>
    <physiologicalReaction direction="left-to-right" evidence="6">
        <dbReference type="Rhea" id="RHEA:21257"/>
    </physiologicalReaction>
</comment>
<dbReference type="InterPro" id="IPR013792">
    <property type="entry name" value="RNA3'P_cycl/enolpyr_Trfase_a/b"/>
</dbReference>
<dbReference type="InterPro" id="IPR023193">
    <property type="entry name" value="EPSP_synthase_CS"/>
</dbReference>
<reference evidence="9 10" key="1">
    <citation type="submission" date="2018-05" db="EMBL/GenBank/DDBJ databases">
        <title>Complete Genome Sequences of Extremely Thermoacidophilic, Metal-Mobilizing Type-Strain Members of the Archaeal Family Sulfolobaceae: Acidianus brierleyi DSM-1651T, Acidianus sulfidivorans DSM-18786T, Metallosphaera hakonensis DSM-7519T, and Metallosphaera prunae DSM-10039T.</title>
        <authorList>
            <person name="Counts J.A."/>
            <person name="Kelly R.M."/>
        </authorList>
    </citation>
    <scope>NUCLEOTIDE SEQUENCE [LARGE SCALE GENOMIC DNA]</scope>
    <source>
        <strain evidence="9 10">JP7</strain>
    </source>
</reference>
<keyword evidence="5 7" id="KW-0057">Aromatic amino acid biosynthesis</keyword>
<dbReference type="InterPro" id="IPR036968">
    <property type="entry name" value="Enolpyruvate_Tfrase_sf"/>
</dbReference>
<comment type="function">
    <text evidence="7">Catalyzes the transfer of the enolpyruvyl moiety of phosphoenolpyruvate (PEP) to the 5-hydroxyl of shikimate-3-phosphate (S3P) to produce enolpyruvyl shikimate-3-phosphate and inorganic phosphate.</text>
</comment>
<sequence length="393" mass="43401">MKAIIDKSIISGKIKAPESKSQGIRLIFLSLLTKIKLYNYTPSDDIKMAINAVNSIRSKANYIYVGGSATTLRILIPIVAALKLKVTIDGDESLRKRPITSIIKALKNTKFSSTSLPLTIEGNGLSEEIEIEGWESSQYITGLIFAYHLIGGGRIKIIPPISSKSYIEMTIDLFNRFGSDVRLENNTIFVNPKPLREYEGEIPGDYALSSFYAIASVISENKIRIDGLYDPPEYFGDHEIVNILSNIGVKSYYLKHSWFVEYTGELSPLDINVNDVPDLSTSLAAISAIAKGTSKISGIERLKIKESNRIETIINSLKAFGIEAEYKDDSIIIKGSEIKKGSIICPNDHRIAMLAADLSVKEGGEIEKAECVNKSNPRFWEDLISLGGKISLK</sequence>
<feature type="domain" description="Enolpyruvate transferase" evidence="8">
    <location>
        <begin position="54"/>
        <end position="383"/>
    </location>
</feature>
<dbReference type="AlphaFoldDB" id="A0A2U9INQ8"/>
<feature type="binding site" evidence="7">
    <location>
        <position position="278"/>
    </location>
    <ligand>
        <name>3-phosphoshikimate</name>
        <dbReference type="ChEBI" id="CHEBI:145989"/>
    </ligand>
</feature>
<dbReference type="PANTHER" id="PTHR21090:SF5">
    <property type="entry name" value="PENTAFUNCTIONAL AROM POLYPEPTIDE"/>
    <property type="match status" value="1"/>
</dbReference>
<feature type="binding site" evidence="7">
    <location>
        <position position="20"/>
    </location>
    <ligand>
        <name>phosphoenolpyruvate</name>
        <dbReference type="ChEBI" id="CHEBI:58702"/>
    </ligand>
</feature>
<dbReference type="PROSITE" id="PS00104">
    <property type="entry name" value="EPSP_SYNTHASE_1"/>
    <property type="match status" value="1"/>
</dbReference>
<gene>
    <name evidence="7" type="primary">aroA</name>
    <name evidence="9" type="ORF">DFR86_08835</name>
</gene>
<dbReference type="UniPathway" id="UPA00053">
    <property type="reaction ID" value="UER00089"/>
</dbReference>
<feature type="binding site" evidence="7">
    <location>
        <position position="350"/>
    </location>
    <ligand>
        <name>phosphoenolpyruvate</name>
        <dbReference type="ChEBI" id="CHEBI:58702"/>
    </ligand>
</feature>
<feature type="binding site" evidence="7">
    <location>
        <position position="309"/>
    </location>
    <ligand>
        <name>phosphoenolpyruvate</name>
        <dbReference type="ChEBI" id="CHEBI:58702"/>
    </ligand>
</feature>
<evidence type="ECO:0000256" key="2">
    <source>
        <dbReference type="ARBA" id="ARBA00009948"/>
    </source>
</evidence>